<proteinExistence type="predicted"/>
<keyword evidence="1" id="KW-1133">Transmembrane helix</keyword>
<protein>
    <recommendedName>
        <fullName evidence="2">Mannosyl-glycoprotein endo-beta-N-acetylglucosamidase-like domain-containing protein</fullName>
    </recommendedName>
</protein>
<evidence type="ECO:0000313" key="6">
    <source>
        <dbReference type="Proteomes" id="UP000321917"/>
    </source>
</evidence>
<keyword evidence="5" id="KW-1185">Reference proteome</keyword>
<evidence type="ECO:0000259" key="2">
    <source>
        <dbReference type="Pfam" id="PF01832"/>
    </source>
</evidence>
<dbReference type="EMBL" id="VOLR01000015">
    <property type="protein sequence ID" value="TWX58341.1"/>
    <property type="molecule type" value="Genomic_DNA"/>
</dbReference>
<evidence type="ECO:0000256" key="1">
    <source>
        <dbReference type="SAM" id="Phobius"/>
    </source>
</evidence>
<dbReference type="OrthoDB" id="9788155at2"/>
<evidence type="ECO:0000313" key="3">
    <source>
        <dbReference type="EMBL" id="TWX58341.1"/>
    </source>
</evidence>
<dbReference type="InterPro" id="IPR053195">
    <property type="entry name" value="Bax-like"/>
</dbReference>
<dbReference type="PANTHER" id="PTHR40572:SF1">
    <property type="entry name" value="PROTEIN BAX"/>
    <property type="match status" value="1"/>
</dbReference>
<organism evidence="4 6">
    <name type="scientific">Colwellia hornerae</name>
    <dbReference type="NCBI Taxonomy" id="89402"/>
    <lineage>
        <taxon>Bacteria</taxon>
        <taxon>Pseudomonadati</taxon>
        <taxon>Pseudomonadota</taxon>
        <taxon>Gammaproteobacteria</taxon>
        <taxon>Alteromonadales</taxon>
        <taxon>Colwelliaceae</taxon>
        <taxon>Colwellia</taxon>
    </lineage>
</organism>
<dbReference type="Proteomes" id="UP000321525">
    <property type="component" value="Unassembled WGS sequence"/>
</dbReference>
<keyword evidence="1" id="KW-0472">Membrane</keyword>
<keyword evidence="1" id="KW-0812">Transmembrane</keyword>
<dbReference type="PANTHER" id="PTHR40572">
    <property type="entry name" value="PROTEIN BAX"/>
    <property type="match status" value="1"/>
</dbReference>
<gene>
    <name evidence="3" type="ORF">ESZ26_11645</name>
    <name evidence="4" type="ORF">ESZ27_17695</name>
</gene>
<dbReference type="RefSeq" id="WP_146799688.1">
    <property type="nucleotide sequence ID" value="NZ_VOLP01000014.1"/>
</dbReference>
<reference evidence="4 6" key="1">
    <citation type="submission" date="2019-07" db="EMBL/GenBank/DDBJ databases">
        <title>Genomes of sea-ice associated Colwellia species.</title>
        <authorList>
            <person name="Bowman J.P."/>
        </authorList>
    </citation>
    <scope>NUCLEOTIDE SEQUENCE [LARGE SCALE GENOMIC DNA]</scope>
    <source>
        <strain evidence="3 5">ACAM 607</strain>
        <strain evidence="4 6">IC036</strain>
    </source>
</reference>
<sequence>MKLTAFQSKILFILIPLILLSTAIYFYGAKEATLPKMTVQEKKTRFKNLIIPAIDEVYDELMLQYLDVSESLKSGTDNDIIEKLKIEYKAKTDNELLMALKPHPKSIAIAQAAMESAWATSRFFNQANNIFGVWSFDEDEPRIAALKKRGDKTIWLKRYPSVKASVRGYYRTLGRSDAFKKFRQLRLKTDNPYSLVKKLDRYSEKGAEYGDELTAIIKFNKFNTYD</sequence>
<dbReference type="Gene3D" id="1.10.530.10">
    <property type="match status" value="1"/>
</dbReference>
<name>A0A5C6Q3D1_9GAMM</name>
<dbReference type="GO" id="GO:0004040">
    <property type="term" value="F:amidase activity"/>
    <property type="evidence" value="ECO:0007669"/>
    <property type="project" value="InterPro"/>
</dbReference>
<dbReference type="Proteomes" id="UP000321917">
    <property type="component" value="Unassembled WGS sequence"/>
</dbReference>
<evidence type="ECO:0000313" key="5">
    <source>
        <dbReference type="Proteomes" id="UP000321525"/>
    </source>
</evidence>
<dbReference type="AlphaFoldDB" id="A0A5C6Q3D1"/>
<evidence type="ECO:0000313" key="4">
    <source>
        <dbReference type="EMBL" id="TWX63157.1"/>
    </source>
</evidence>
<dbReference type="InterPro" id="IPR002901">
    <property type="entry name" value="MGlyc_endo_b_GlcNAc-like_dom"/>
</dbReference>
<dbReference type="EMBL" id="VOLQ01000051">
    <property type="protein sequence ID" value="TWX63157.1"/>
    <property type="molecule type" value="Genomic_DNA"/>
</dbReference>
<dbReference type="Pfam" id="PF01832">
    <property type="entry name" value="Glucosaminidase"/>
    <property type="match status" value="1"/>
</dbReference>
<feature type="domain" description="Mannosyl-glycoprotein endo-beta-N-acetylglucosamidase-like" evidence="2">
    <location>
        <begin position="103"/>
        <end position="220"/>
    </location>
</feature>
<feature type="transmembrane region" description="Helical" evidence="1">
    <location>
        <begin position="6"/>
        <end position="27"/>
    </location>
</feature>
<comment type="caution">
    <text evidence="4">The sequence shown here is derived from an EMBL/GenBank/DDBJ whole genome shotgun (WGS) entry which is preliminary data.</text>
</comment>
<accession>A0A5C6Q3D1</accession>